<gene>
    <name evidence="2" type="ORF">KP78_38770</name>
</gene>
<dbReference type="RefSeq" id="WP_041091066.1">
    <property type="nucleotide sequence ID" value="NZ_JXRP01000022.1"/>
</dbReference>
<dbReference type="Pfam" id="PF02627">
    <property type="entry name" value="CMD"/>
    <property type="match status" value="1"/>
</dbReference>
<reference evidence="2 3" key="1">
    <citation type="submission" date="2015-01" db="EMBL/GenBank/DDBJ databases">
        <title>Genome sequencing of Jeotgalibacillus soli.</title>
        <authorList>
            <person name="Goh K.M."/>
            <person name="Chan K.-G."/>
            <person name="Yaakop A.S."/>
            <person name="Ee R."/>
            <person name="Gan H.M."/>
            <person name="Chan C.S."/>
        </authorList>
    </citation>
    <scope>NUCLEOTIDE SEQUENCE [LARGE SCALE GENOMIC DNA]</scope>
    <source>
        <strain evidence="2 3">P9</strain>
    </source>
</reference>
<dbReference type="AlphaFoldDB" id="A0A0C2RLN0"/>
<dbReference type="OrthoDB" id="1683318at2"/>
<dbReference type="InterPro" id="IPR003779">
    <property type="entry name" value="CMD-like"/>
</dbReference>
<dbReference type="SUPFAM" id="SSF69118">
    <property type="entry name" value="AhpD-like"/>
    <property type="match status" value="1"/>
</dbReference>
<sequence length="116" mass="12786">MDHPITDEELFTLKEAIGELSNKMPSIMQAYHTFTEKCFAEGELTQREKQLIALGVSLATHDEYCIHYHVAGCIEHDLTSAQIREVAAVSSAVQAGAVMAQAATEVEWTLGSFDEE</sequence>
<name>A0A0C2RLN0_9BACL</name>
<protein>
    <recommendedName>
        <fullName evidence="1">Carboxymuconolactone decarboxylase-like domain-containing protein</fullName>
    </recommendedName>
</protein>
<dbReference type="GO" id="GO:0051920">
    <property type="term" value="F:peroxiredoxin activity"/>
    <property type="evidence" value="ECO:0007669"/>
    <property type="project" value="InterPro"/>
</dbReference>
<evidence type="ECO:0000259" key="1">
    <source>
        <dbReference type="Pfam" id="PF02627"/>
    </source>
</evidence>
<dbReference type="Proteomes" id="UP000031938">
    <property type="component" value="Unassembled WGS sequence"/>
</dbReference>
<evidence type="ECO:0000313" key="3">
    <source>
        <dbReference type="Proteomes" id="UP000031938"/>
    </source>
</evidence>
<comment type="caution">
    <text evidence="2">The sequence shown here is derived from an EMBL/GenBank/DDBJ whole genome shotgun (WGS) entry which is preliminary data.</text>
</comment>
<dbReference type="PANTHER" id="PTHR33930">
    <property type="entry name" value="ALKYL HYDROPEROXIDE REDUCTASE AHPD"/>
    <property type="match status" value="1"/>
</dbReference>
<dbReference type="EMBL" id="JXRP01000022">
    <property type="protein sequence ID" value="KIL42654.1"/>
    <property type="molecule type" value="Genomic_DNA"/>
</dbReference>
<keyword evidence="3" id="KW-1185">Reference proteome</keyword>
<dbReference type="PANTHER" id="PTHR33930:SF2">
    <property type="entry name" value="BLR3452 PROTEIN"/>
    <property type="match status" value="1"/>
</dbReference>
<feature type="domain" description="Carboxymuconolactone decarboxylase-like" evidence="1">
    <location>
        <begin position="25"/>
        <end position="104"/>
    </location>
</feature>
<dbReference type="InterPro" id="IPR029032">
    <property type="entry name" value="AhpD-like"/>
</dbReference>
<dbReference type="Gene3D" id="1.20.1290.10">
    <property type="entry name" value="AhpD-like"/>
    <property type="match status" value="1"/>
</dbReference>
<proteinExistence type="predicted"/>
<dbReference type="STRING" id="889306.KP78_38770"/>
<organism evidence="2 3">
    <name type="scientific">Jeotgalibacillus soli</name>
    <dbReference type="NCBI Taxonomy" id="889306"/>
    <lineage>
        <taxon>Bacteria</taxon>
        <taxon>Bacillati</taxon>
        <taxon>Bacillota</taxon>
        <taxon>Bacilli</taxon>
        <taxon>Bacillales</taxon>
        <taxon>Caryophanaceae</taxon>
        <taxon>Jeotgalibacillus</taxon>
    </lineage>
</organism>
<dbReference type="PATRIC" id="fig|889306.3.peg.3894"/>
<evidence type="ECO:0000313" key="2">
    <source>
        <dbReference type="EMBL" id="KIL42654.1"/>
    </source>
</evidence>
<accession>A0A0C2RLN0</accession>